<feature type="domain" description="Prokaryotic-type class I peptide chain release factors" evidence="3">
    <location>
        <begin position="10"/>
        <end position="136"/>
    </location>
</feature>
<dbReference type="GO" id="GO:0043022">
    <property type="term" value="F:ribosome binding"/>
    <property type="evidence" value="ECO:0007669"/>
    <property type="project" value="TreeGrafter"/>
</dbReference>
<proteinExistence type="inferred from homology"/>
<dbReference type="PANTHER" id="PTHR47814:SF1">
    <property type="entry name" value="PEPTIDYL-TRNA HYDROLASE ARFB"/>
    <property type="match status" value="1"/>
</dbReference>
<comment type="caution">
    <text evidence="4">The sequence shown here is derived from an EMBL/GenBank/DDBJ whole genome shotgun (WGS) entry which is preliminary data.</text>
</comment>
<dbReference type="SUPFAM" id="SSF75620">
    <property type="entry name" value="Release factor"/>
    <property type="match status" value="1"/>
</dbReference>
<evidence type="ECO:0000313" key="4">
    <source>
        <dbReference type="EMBL" id="GIL31465.1"/>
    </source>
</evidence>
<keyword evidence="4" id="KW-0378">Hydrolase</keyword>
<dbReference type="Proteomes" id="UP000614996">
    <property type="component" value="Unassembled WGS sequence"/>
</dbReference>
<dbReference type="InterPro" id="IPR045853">
    <property type="entry name" value="Pep_chain_release_fac_I_sf"/>
</dbReference>
<evidence type="ECO:0000256" key="2">
    <source>
        <dbReference type="SAM" id="MobiDB-lite"/>
    </source>
</evidence>
<dbReference type="NCBIfam" id="NF006718">
    <property type="entry name" value="PRK09256.1"/>
    <property type="match status" value="1"/>
</dbReference>
<dbReference type="Pfam" id="PF00472">
    <property type="entry name" value="RF-1"/>
    <property type="match status" value="1"/>
</dbReference>
<sequence>MPEPLTVTRSISIPGAELRWRFSRSGGPGGQGVNTADSRVELSWDLVNSPVLSPTLRDRAVERLGSRLVDGVLTVAASEHRAQLDNRRAAAQRLAELVRRAVAPPPPTRRATKPSRGSVTRRLNAKRRRGDIKKLRRDTSD</sequence>
<name>A0A8J4EPK4_9ACTN</name>
<feature type="compositionally biased region" description="Basic residues" evidence="2">
    <location>
        <begin position="123"/>
        <end position="141"/>
    </location>
</feature>
<organism evidence="4 5">
    <name type="scientific">Actinocatenispora comari</name>
    <dbReference type="NCBI Taxonomy" id="2807577"/>
    <lineage>
        <taxon>Bacteria</taxon>
        <taxon>Bacillati</taxon>
        <taxon>Actinomycetota</taxon>
        <taxon>Actinomycetes</taxon>
        <taxon>Micromonosporales</taxon>
        <taxon>Micromonosporaceae</taxon>
        <taxon>Actinocatenispora</taxon>
    </lineage>
</organism>
<evidence type="ECO:0000313" key="5">
    <source>
        <dbReference type="Proteomes" id="UP000614996"/>
    </source>
</evidence>
<dbReference type="GO" id="GO:0003747">
    <property type="term" value="F:translation release factor activity"/>
    <property type="evidence" value="ECO:0007669"/>
    <property type="project" value="InterPro"/>
</dbReference>
<dbReference type="PANTHER" id="PTHR47814">
    <property type="entry name" value="PEPTIDYL-TRNA HYDROLASE ARFB"/>
    <property type="match status" value="1"/>
</dbReference>
<dbReference type="AlphaFoldDB" id="A0A8J4EPK4"/>
<dbReference type="InterPro" id="IPR000352">
    <property type="entry name" value="Pep_chain_release_fac_I"/>
</dbReference>
<keyword evidence="5" id="KW-1185">Reference proteome</keyword>
<comment type="similarity">
    <text evidence="1">Belongs to the prokaryotic/mitochondrial release factor family.</text>
</comment>
<gene>
    <name evidence="4" type="ORF">NUM_67190</name>
</gene>
<dbReference type="GO" id="GO:0072344">
    <property type="term" value="P:rescue of stalled ribosome"/>
    <property type="evidence" value="ECO:0007669"/>
    <property type="project" value="TreeGrafter"/>
</dbReference>
<reference evidence="5" key="1">
    <citation type="journal article" date="2021" name="Int. J. Syst. Evol. Microbiol.">
        <title>Actinocatenispora comari sp. nov., an endophytic actinomycete isolated from aerial parts of Comarum salesowianum.</title>
        <authorList>
            <person name="Oyunbileg N."/>
            <person name="Iizaka Y."/>
            <person name="Hamada M."/>
            <person name="Davaapurev B.O."/>
            <person name="Fukumoto A."/>
            <person name="Tsetseg B."/>
            <person name="Kato F."/>
            <person name="Tamura T."/>
            <person name="Batkhuu J."/>
            <person name="Anzai Y."/>
        </authorList>
    </citation>
    <scope>NUCLEOTIDE SEQUENCE [LARGE SCALE GENOMIC DNA]</scope>
    <source>
        <strain evidence="5">NUM-2625</strain>
    </source>
</reference>
<dbReference type="RefSeq" id="WP_207129042.1">
    <property type="nucleotide sequence ID" value="NZ_BOPO01000146.1"/>
</dbReference>
<evidence type="ECO:0000259" key="3">
    <source>
        <dbReference type="Pfam" id="PF00472"/>
    </source>
</evidence>
<dbReference type="EMBL" id="BOPO01000146">
    <property type="protein sequence ID" value="GIL31465.1"/>
    <property type="molecule type" value="Genomic_DNA"/>
</dbReference>
<dbReference type="Gene3D" id="3.30.160.20">
    <property type="match status" value="1"/>
</dbReference>
<feature type="region of interest" description="Disordered" evidence="2">
    <location>
        <begin position="101"/>
        <end position="141"/>
    </location>
</feature>
<accession>A0A8J4EPK4</accession>
<dbReference type="GO" id="GO:0004045">
    <property type="term" value="F:peptidyl-tRNA hydrolase activity"/>
    <property type="evidence" value="ECO:0007669"/>
    <property type="project" value="TreeGrafter"/>
</dbReference>
<evidence type="ECO:0000256" key="1">
    <source>
        <dbReference type="ARBA" id="ARBA00010835"/>
    </source>
</evidence>
<protein>
    <submittedName>
        <fullName evidence="4">Aminoacyl-tRNA hydrolase</fullName>
    </submittedName>
</protein>